<keyword evidence="12" id="KW-1185">Reference proteome</keyword>
<keyword evidence="5" id="KW-0592">Phosphate transport</keyword>
<dbReference type="GO" id="GO:0005886">
    <property type="term" value="C:plasma membrane"/>
    <property type="evidence" value="ECO:0007669"/>
    <property type="project" value="UniProtKB-SubCell"/>
</dbReference>
<keyword evidence="5" id="KW-0813">Transport</keyword>
<evidence type="ECO:0000256" key="4">
    <source>
        <dbReference type="ARBA" id="ARBA00011529"/>
    </source>
</evidence>
<comment type="subunit">
    <text evidence="4">The complex is composed of two ATP-binding proteins (PstB), two transmembrane proteins (PstC and PstA) and a solute-binding protein (PstS).</text>
</comment>
<dbReference type="PROSITE" id="PS51257">
    <property type="entry name" value="PROKAR_LIPOPROTEIN"/>
    <property type="match status" value="1"/>
</dbReference>
<evidence type="ECO:0000256" key="7">
    <source>
        <dbReference type="ARBA" id="ARBA00023139"/>
    </source>
</evidence>
<protein>
    <submittedName>
        <fullName evidence="11">Substrate-binding domain-containing protein</fullName>
    </submittedName>
</protein>
<dbReference type="InterPro" id="IPR050811">
    <property type="entry name" value="Phosphate_ABC_transporter"/>
</dbReference>
<dbReference type="Pfam" id="PF12849">
    <property type="entry name" value="PBP_like_2"/>
    <property type="match status" value="1"/>
</dbReference>
<feature type="domain" description="PBP" evidence="10">
    <location>
        <begin position="54"/>
        <end position="306"/>
    </location>
</feature>
<sequence length="335" mass="37047">MRKILLILLIILMALSFVACTKGADMPTNNATDKENSNLMTDTADKLGITHQDYPRIDGSTSTLSIVRAINEAMYQNNENDNFPETASKTVPSYKLLINGEVDMIIVPYASSDVLALAEDAGVKLEFFPIAAEALVFITPIENNTENLTMEQVRSIYLNYGIKNWNVIGGPNRELVPICRNSDSGSQSQMDNLVLNGKKMHSAIRKNYVELTMEGMLEQVAFYHNGGLNGNPTNSYALGYTLFTYLKNMGDITGIDSKLKLLAFEGVVPTEEAIADGSYSLTDAYYAVVRRDLPKDHSARSIINWLKSDDGRTVIKGLRLITPKKEEGGIEAQRM</sequence>
<feature type="chain" id="PRO_5043689903" evidence="9">
    <location>
        <begin position="20"/>
        <end position="335"/>
    </location>
</feature>
<keyword evidence="6 9" id="KW-0732">Signal</keyword>
<evidence type="ECO:0000256" key="6">
    <source>
        <dbReference type="ARBA" id="ARBA00022729"/>
    </source>
</evidence>
<accession>A0AAW7ZCN7</accession>
<comment type="caution">
    <text evidence="11">The sequence shown here is derived from an EMBL/GenBank/DDBJ whole genome shotgun (WGS) entry which is preliminary data.</text>
</comment>
<dbReference type="PANTHER" id="PTHR30570:SF1">
    <property type="entry name" value="PHOSPHATE-BINDING PROTEIN PSTS"/>
    <property type="match status" value="1"/>
</dbReference>
<dbReference type="SUPFAM" id="SSF53850">
    <property type="entry name" value="Periplasmic binding protein-like II"/>
    <property type="match status" value="1"/>
</dbReference>
<reference evidence="11" key="2">
    <citation type="submission" date="2023-03" db="EMBL/GenBank/DDBJ databases">
        <authorList>
            <person name="Zhang Z."/>
        </authorList>
    </citation>
    <scope>NUCLEOTIDE SEQUENCE</scope>
    <source>
        <strain evidence="11">DSA</strain>
    </source>
</reference>
<evidence type="ECO:0000256" key="1">
    <source>
        <dbReference type="ARBA" id="ARBA00002841"/>
    </source>
</evidence>
<reference evidence="11" key="1">
    <citation type="journal article" date="2023" name="J. Hazard. Mater.">
        <title>Anaerobic biodegradation of pyrene and benzo[a]pyrene by a new sulfate-reducing Desulforamulus aquiferis strain DSA.</title>
        <authorList>
            <person name="Zhang Z."/>
            <person name="Sun J."/>
            <person name="Gong X."/>
            <person name="Wang C."/>
            <person name="Wang H."/>
        </authorList>
    </citation>
    <scope>NUCLEOTIDE SEQUENCE</scope>
    <source>
        <strain evidence="11">DSA</strain>
    </source>
</reference>
<keyword evidence="7" id="KW-0564">Palmitate</keyword>
<evidence type="ECO:0000313" key="11">
    <source>
        <dbReference type="EMBL" id="MDO7787152.1"/>
    </source>
</evidence>
<feature type="signal peptide" evidence="9">
    <location>
        <begin position="1"/>
        <end position="19"/>
    </location>
</feature>
<dbReference type="PANTHER" id="PTHR30570">
    <property type="entry name" value="PERIPLASMIC PHOSPHATE BINDING COMPONENT OF PHOSPHATE ABC TRANSPORTER"/>
    <property type="match status" value="1"/>
</dbReference>
<dbReference type="Gene3D" id="3.40.190.10">
    <property type="entry name" value="Periplasmic binding protein-like II"/>
    <property type="match status" value="2"/>
</dbReference>
<evidence type="ECO:0000256" key="5">
    <source>
        <dbReference type="ARBA" id="ARBA00022592"/>
    </source>
</evidence>
<organism evidence="11 12">
    <name type="scientific">Desulforamulus aquiferis</name>
    <dbReference type="NCBI Taxonomy" id="1397668"/>
    <lineage>
        <taxon>Bacteria</taxon>
        <taxon>Bacillati</taxon>
        <taxon>Bacillota</taxon>
        <taxon>Clostridia</taxon>
        <taxon>Eubacteriales</taxon>
        <taxon>Peptococcaceae</taxon>
        <taxon>Desulforamulus</taxon>
    </lineage>
</organism>
<evidence type="ECO:0000256" key="3">
    <source>
        <dbReference type="ARBA" id="ARBA00008725"/>
    </source>
</evidence>
<dbReference type="InterPro" id="IPR024370">
    <property type="entry name" value="PBP_domain"/>
</dbReference>
<evidence type="ECO:0000256" key="9">
    <source>
        <dbReference type="SAM" id="SignalP"/>
    </source>
</evidence>
<gene>
    <name evidence="11" type="ORF">P6N53_07970</name>
</gene>
<name>A0AAW7ZCN7_9FIRM</name>
<dbReference type="RefSeq" id="WP_304542298.1">
    <property type="nucleotide sequence ID" value="NZ_JARPTC010000011.1"/>
</dbReference>
<evidence type="ECO:0000313" key="12">
    <source>
        <dbReference type="Proteomes" id="UP001172911"/>
    </source>
</evidence>
<comment type="function">
    <text evidence="1">Part of the ABC transporter complex PstSACB involved in phosphate import.</text>
</comment>
<evidence type="ECO:0000259" key="10">
    <source>
        <dbReference type="Pfam" id="PF12849"/>
    </source>
</evidence>
<dbReference type="AlphaFoldDB" id="A0AAW7ZCN7"/>
<comment type="subcellular location">
    <subcellularLocation>
        <location evidence="2">Cell membrane</location>
        <topology evidence="2">Lipid-anchor</topology>
    </subcellularLocation>
</comment>
<dbReference type="GO" id="GO:0006817">
    <property type="term" value="P:phosphate ion transport"/>
    <property type="evidence" value="ECO:0007669"/>
    <property type="project" value="UniProtKB-KW"/>
</dbReference>
<keyword evidence="8" id="KW-0449">Lipoprotein</keyword>
<comment type="similarity">
    <text evidence="3">Belongs to the PstS family.</text>
</comment>
<dbReference type="EMBL" id="JARPTC010000011">
    <property type="protein sequence ID" value="MDO7787152.1"/>
    <property type="molecule type" value="Genomic_DNA"/>
</dbReference>
<dbReference type="Proteomes" id="UP001172911">
    <property type="component" value="Unassembled WGS sequence"/>
</dbReference>
<proteinExistence type="inferred from homology"/>
<evidence type="ECO:0000256" key="2">
    <source>
        <dbReference type="ARBA" id="ARBA00004193"/>
    </source>
</evidence>
<evidence type="ECO:0000256" key="8">
    <source>
        <dbReference type="ARBA" id="ARBA00023288"/>
    </source>
</evidence>